<dbReference type="RefSeq" id="WP_121441658.1">
    <property type="nucleotide sequence ID" value="NZ_RCDA01000001.1"/>
</dbReference>
<dbReference type="Pfam" id="PF09839">
    <property type="entry name" value="DUF2066"/>
    <property type="match status" value="1"/>
</dbReference>
<keyword evidence="2" id="KW-0732">Signal</keyword>
<reference evidence="3 4" key="1">
    <citation type="submission" date="2018-10" db="EMBL/GenBank/DDBJ databases">
        <title>Genomic Encyclopedia of Type Strains, Phase IV (KMG-IV): sequencing the most valuable type-strain genomes for metagenomic binning, comparative biology and taxonomic classification.</title>
        <authorList>
            <person name="Goeker M."/>
        </authorList>
    </citation>
    <scope>NUCLEOTIDE SEQUENCE [LARGE SCALE GENOMIC DNA]</scope>
    <source>
        <strain evidence="3 4">DSM 12769</strain>
    </source>
</reference>
<dbReference type="InterPro" id="IPR018642">
    <property type="entry name" value="DUF2066"/>
</dbReference>
<dbReference type="AlphaFoldDB" id="A0A498C7Y5"/>
<organism evidence="3 4">
    <name type="scientific">Alkalispirillum mobile</name>
    <dbReference type="NCBI Taxonomy" id="85925"/>
    <lineage>
        <taxon>Bacteria</taxon>
        <taxon>Pseudomonadati</taxon>
        <taxon>Pseudomonadota</taxon>
        <taxon>Gammaproteobacteria</taxon>
        <taxon>Chromatiales</taxon>
        <taxon>Ectothiorhodospiraceae</taxon>
        <taxon>Alkalispirillum</taxon>
    </lineage>
</organism>
<evidence type="ECO:0000256" key="2">
    <source>
        <dbReference type="SAM" id="SignalP"/>
    </source>
</evidence>
<sequence length="343" mass="37145">MRLVYLTPLLLIALMALPAGAAPFYTVEVSAETRSDEDRGLALKAALARQLQRMTGTADPAEAEALADLMLAPEQLLAGYAWRGEAGEDLRLQARFDPEALQAALADYTGEVWLGEGARVIVWAGEEVDGSRNLMAEGSGDTLAERVRAEAAAVGLTPLLPLLDLEDRRNLEYSHIWAGFTDRIAEASQRYGAQPVVTLALRERSGGDWEGRWLLLDGRSTGQDRGQADSREELVQQAMQWAVTTLAQARGVVLAGEAQASLDIRVAIDSLSAYAAVLEYLQGLPEVREARLAGTRGDALALELDLAVSPERALSALEGSRSLEPQAEGETGEEAPPRFRWRR</sequence>
<feature type="chain" id="PRO_5019730697" description="DUF2066 domain-containing protein" evidence="2">
    <location>
        <begin position="22"/>
        <end position="343"/>
    </location>
</feature>
<keyword evidence="4" id="KW-1185">Reference proteome</keyword>
<proteinExistence type="predicted"/>
<name>A0A498C7Y5_9GAMM</name>
<evidence type="ECO:0008006" key="5">
    <source>
        <dbReference type="Google" id="ProtNLM"/>
    </source>
</evidence>
<dbReference type="Proteomes" id="UP000275461">
    <property type="component" value="Unassembled WGS sequence"/>
</dbReference>
<gene>
    <name evidence="3" type="ORF">DFR31_1159</name>
</gene>
<protein>
    <recommendedName>
        <fullName evidence="5">DUF2066 domain-containing protein</fullName>
    </recommendedName>
</protein>
<feature type="signal peptide" evidence="2">
    <location>
        <begin position="1"/>
        <end position="21"/>
    </location>
</feature>
<dbReference type="OrthoDB" id="6195299at2"/>
<accession>A0A498C7Y5</accession>
<feature type="region of interest" description="Disordered" evidence="1">
    <location>
        <begin position="317"/>
        <end position="343"/>
    </location>
</feature>
<evidence type="ECO:0000313" key="4">
    <source>
        <dbReference type="Proteomes" id="UP000275461"/>
    </source>
</evidence>
<evidence type="ECO:0000256" key="1">
    <source>
        <dbReference type="SAM" id="MobiDB-lite"/>
    </source>
</evidence>
<evidence type="ECO:0000313" key="3">
    <source>
        <dbReference type="EMBL" id="RLK51237.1"/>
    </source>
</evidence>
<comment type="caution">
    <text evidence="3">The sequence shown here is derived from an EMBL/GenBank/DDBJ whole genome shotgun (WGS) entry which is preliminary data.</text>
</comment>
<dbReference type="EMBL" id="RCDA01000001">
    <property type="protein sequence ID" value="RLK51237.1"/>
    <property type="molecule type" value="Genomic_DNA"/>
</dbReference>